<dbReference type="AlphaFoldDB" id="A0A4P5NS68"/>
<dbReference type="GO" id="GO:0016776">
    <property type="term" value="F:phosphotransferase activity, phosphate group as acceptor"/>
    <property type="evidence" value="ECO:0007669"/>
    <property type="project" value="TreeGrafter"/>
</dbReference>
<dbReference type="OrthoDB" id="7250625at2"/>
<dbReference type="SUPFAM" id="SSF53649">
    <property type="entry name" value="Alkaline phosphatase-like"/>
    <property type="match status" value="1"/>
</dbReference>
<dbReference type="InterPro" id="IPR000917">
    <property type="entry name" value="Sulfatase_N"/>
</dbReference>
<dbReference type="GO" id="GO:0005886">
    <property type="term" value="C:plasma membrane"/>
    <property type="evidence" value="ECO:0007669"/>
    <property type="project" value="UniProtKB-SubCell"/>
</dbReference>
<evidence type="ECO:0000256" key="5">
    <source>
        <dbReference type="ARBA" id="ARBA00022989"/>
    </source>
</evidence>
<evidence type="ECO:0000256" key="2">
    <source>
        <dbReference type="ARBA" id="ARBA00022475"/>
    </source>
</evidence>
<dbReference type="GO" id="GO:0009244">
    <property type="term" value="P:lipopolysaccharide core region biosynthetic process"/>
    <property type="evidence" value="ECO:0007669"/>
    <property type="project" value="TreeGrafter"/>
</dbReference>
<dbReference type="InterPro" id="IPR017850">
    <property type="entry name" value="Alkaline_phosphatase_core_sf"/>
</dbReference>
<gene>
    <name evidence="9" type="ORF">MSKU9_1155</name>
</gene>
<evidence type="ECO:0000256" key="1">
    <source>
        <dbReference type="ARBA" id="ARBA00004651"/>
    </source>
</evidence>
<dbReference type="PANTHER" id="PTHR30443">
    <property type="entry name" value="INNER MEMBRANE PROTEIN"/>
    <property type="match status" value="1"/>
</dbReference>
<evidence type="ECO:0000256" key="7">
    <source>
        <dbReference type="SAM" id="Phobius"/>
    </source>
</evidence>
<dbReference type="CDD" id="cd16017">
    <property type="entry name" value="LptA"/>
    <property type="match status" value="1"/>
</dbReference>
<feature type="transmembrane region" description="Helical" evidence="7">
    <location>
        <begin position="135"/>
        <end position="155"/>
    </location>
</feature>
<evidence type="ECO:0000256" key="4">
    <source>
        <dbReference type="ARBA" id="ARBA00022692"/>
    </source>
</evidence>
<keyword evidence="10" id="KW-1185">Reference proteome</keyword>
<feature type="transmembrane region" description="Helical" evidence="7">
    <location>
        <begin position="51"/>
        <end position="82"/>
    </location>
</feature>
<comment type="caution">
    <text evidence="9">The sequence shown here is derived from an EMBL/GenBank/DDBJ whole genome shotgun (WGS) entry which is preliminary data.</text>
</comment>
<dbReference type="InterPro" id="IPR058130">
    <property type="entry name" value="PEA_transf_C"/>
</dbReference>
<evidence type="ECO:0000256" key="6">
    <source>
        <dbReference type="ARBA" id="ARBA00023136"/>
    </source>
</evidence>
<name>A0A4P5NS68_9PROT</name>
<dbReference type="InterPro" id="IPR040423">
    <property type="entry name" value="PEA_transferase"/>
</dbReference>
<organism evidence="9 10">
    <name type="scientific">Komagataeibacter diospyri</name>
    <dbReference type="NCBI Taxonomy" id="1932662"/>
    <lineage>
        <taxon>Bacteria</taxon>
        <taxon>Pseudomonadati</taxon>
        <taxon>Pseudomonadota</taxon>
        <taxon>Alphaproteobacteria</taxon>
        <taxon>Acetobacterales</taxon>
        <taxon>Acetobacteraceae</taxon>
        <taxon>Komagataeibacter</taxon>
    </lineage>
</organism>
<dbReference type="Proteomes" id="UP000315095">
    <property type="component" value="Unassembled WGS sequence"/>
</dbReference>
<proteinExistence type="predicted"/>
<feature type="domain" description="Sulfatase N-terminal" evidence="8">
    <location>
        <begin position="222"/>
        <end position="461"/>
    </location>
</feature>
<keyword evidence="3" id="KW-0808">Transferase</keyword>
<keyword evidence="6 7" id="KW-0472">Membrane</keyword>
<dbReference type="PANTHER" id="PTHR30443:SF0">
    <property type="entry name" value="PHOSPHOETHANOLAMINE TRANSFERASE EPTA"/>
    <property type="match status" value="1"/>
</dbReference>
<protein>
    <recommendedName>
        <fullName evidence="8">Sulfatase N-terminal domain-containing protein</fullName>
    </recommendedName>
</protein>
<feature type="transmembrane region" description="Helical" evidence="7">
    <location>
        <begin position="12"/>
        <end position="31"/>
    </location>
</feature>
<evidence type="ECO:0000256" key="3">
    <source>
        <dbReference type="ARBA" id="ARBA00022679"/>
    </source>
</evidence>
<dbReference type="EMBL" id="BDLU01000032">
    <property type="protein sequence ID" value="GCE83014.1"/>
    <property type="molecule type" value="Genomic_DNA"/>
</dbReference>
<sequence>MFRNAWPNILNKKILFIICVSIIFGFINFYVARHDADVMNSVSKEFLLSLLMPLLASLGCFLSPIFVPILLLFALFDFYLAYKYGLVTRSMLQAIMGTNTHQAISMVSSVSVLMPVVLLLVLVGMMVFTWKCVRFRPVVLLVAGAGVTVALHAGWKHSHGSNVERQNSNVAEMAANLRFFLPGVVGDFVYMTGLGMSDDNRPAIPHTLIDPAITGKAEGKRKNIILVIGEAAFADRHTTYGYTAQNTTPDMKAMADEGRICIIRQAHSSANMTRAAVPMLVSFYDPDHQGALYAEKNLVELARDNGYRTFWIASQPGRGEYSRTFGYVSEFSDYVTRQDYNNATNHVNWRDESLLPVIKEKFADPVSQKFFVIHLMGSHESYSDDRTEEDIRALPNADPYDQSLHRTDRILQQIITMADKELGDYTLVYISDHGEIVGEGHGIQYGGYDQYKVPVYILDKDKHYCNMAEVMRNNDKYYTALMTKYLILDMLGYDIDQDYIKRIQDNDRVLHSDGKVYDYKSIPRR</sequence>
<keyword evidence="2" id="KW-1003">Cell membrane</keyword>
<dbReference type="Pfam" id="PF00884">
    <property type="entry name" value="Sulfatase"/>
    <property type="match status" value="1"/>
</dbReference>
<keyword evidence="4 7" id="KW-0812">Transmembrane</keyword>
<feature type="transmembrane region" description="Helical" evidence="7">
    <location>
        <begin position="103"/>
        <end position="129"/>
    </location>
</feature>
<reference evidence="10" key="1">
    <citation type="submission" date="2017-01" db="EMBL/GenBank/DDBJ databases">
        <title>Komagataeibacter sp. MSKU9 whole genome sequencing project.</title>
        <authorList>
            <person name="Matsutani M."/>
            <person name="Naloka K."/>
            <person name="Theeragool G."/>
            <person name="Yakushi T."/>
            <person name="Matsushita K."/>
        </authorList>
    </citation>
    <scope>NUCLEOTIDE SEQUENCE [LARGE SCALE GENOMIC DNA]</scope>
    <source>
        <strain evidence="10">MSKU9</strain>
    </source>
</reference>
<evidence type="ECO:0000313" key="10">
    <source>
        <dbReference type="Proteomes" id="UP000315095"/>
    </source>
</evidence>
<accession>A0A4P5NS68</accession>
<comment type="subcellular location">
    <subcellularLocation>
        <location evidence="1">Cell membrane</location>
        <topology evidence="1">Multi-pass membrane protein</topology>
    </subcellularLocation>
</comment>
<evidence type="ECO:0000259" key="8">
    <source>
        <dbReference type="Pfam" id="PF00884"/>
    </source>
</evidence>
<dbReference type="Gene3D" id="3.40.720.10">
    <property type="entry name" value="Alkaline Phosphatase, subunit A"/>
    <property type="match status" value="1"/>
</dbReference>
<keyword evidence="5 7" id="KW-1133">Transmembrane helix</keyword>
<evidence type="ECO:0000313" key="9">
    <source>
        <dbReference type="EMBL" id="GCE83014.1"/>
    </source>
</evidence>